<dbReference type="Proteomes" id="UP000001861">
    <property type="component" value="Unassembled WGS sequence"/>
</dbReference>
<reference evidence="1 2" key="1">
    <citation type="journal article" date="2010" name="Proc. Natl. Acad. Sci. U.S.A.">
        <title>Insights into evolution of multicellular fungi from the assembled chromosomes of the mushroom Coprinopsis cinerea (Coprinus cinereus).</title>
        <authorList>
            <person name="Stajich J.E."/>
            <person name="Wilke S.K."/>
            <person name="Ahren D."/>
            <person name="Au C.H."/>
            <person name="Birren B.W."/>
            <person name="Borodovsky M."/>
            <person name="Burns C."/>
            <person name="Canback B."/>
            <person name="Casselton L.A."/>
            <person name="Cheng C.K."/>
            <person name="Deng J."/>
            <person name="Dietrich F.S."/>
            <person name="Fargo D.C."/>
            <person name="Farman M.L."/>
            <person name="Gathman A.C."/>
            <person name="Goldberg J."/>
            <person name="Guigo R."/>
            <person name="Hoegger P.J."/>
            <person name="Hooker J.B."/>
            <person name="Huggins A."/>
            <person name="James T.Y."/>
            <person name="Kamada T."/>
            <person name="Kilaru S."/>
            <person name="Kodira C."/>
            <person name="Kues U."/>
            <person name="Kupfer D."/>
            <person name="Kwan H.S."/>
            <person name="Lomsadze A."/>
            <person name="Li W."/>
            <person name="Lilly W.W."/>
            <person name="Ma L.J."/>
            <person name="Mackey A.J."/>
            <person name="Manning G."/>
            <person name="Martin F."/>
            <person name="Muraguchi H."/>
            <person name="Natvig D.O."/>
            <person name="Palmerini H."/>
            <person name="Ramesh M.A."/>
            <person name="Rehmeyer C.J."/>
            <person name="Roe B.A."/>
            <person name="Shenoy N."/>
            <person name="Stanke M."/>
            <person name="Ter-Hovhannisyan V."/>
            <person name="Tunlid A."/>
            <person name="Velagapudi R."/>
            <person name="Vision T.J."/>
            <person name="Zeng Q."/>
            <person name="Zolan M.E."/>
            <person name="Pukkila P.J."/>
        </authorList>
    </citation>
    <scope>NUCLEOTIDE SEQUENCE [LARGE SCALE GENOMIC DNA]</scope>
    <source>
        <strain evidence="2">Okayama-7 / 130 / ATCC MYA-4618 / FGSC 9003</strain>
    </source>
</reference>
<name>D6RPV2_COPC7</name>
<dbReference type="KEGG" id="cci:CC1G_15253"/>
<dbReference type="VEuPathDB" id="FungiDB:CC1G_15253"/>
<dbReference type="HOGENOM" id="CLU_2573788_0_0_1"/>
<gene>
    <name evidence="1" type="ORF">CC1G_15253</name>
</gene>
<evidence type="ECO:0000313" key="2">
    <source>
        <dbReference type="Proteomes" id="UP000001861"/>
    </source>
</evidence>
<dbReference type="AlphaFoldDB" id="D6RPV2"/>
<protein>
    <submittedName>
        <fullName evidence="1">Uncharacterized protein</fullName>
    </submittedName>
</protein>
<keyword evidence="2" id="KW-1185">Reference proteome</keyword>
<sequence length="81" mass="9577">MPSSWIRYQWENGFSERVVVRTAEITAARRPSTEPETAADASWEEDWSWMGNGTQYIESTTELNLVFHWPNRPENWNDDSR</sequence>
<dbReference type="InParanoid" id="D6RPV2"/>
<dbReference type="RefSeq" id="XP_002910345.1">
    <property type="nucleotide sequence ID" value="XM_002910299.1"/>
</dbReference>
<comment type="caution">
    <text evidence="1">The sequence shown here is derived from an EMBL/GenBank/DDBJ whole genome shotgun (WGS) entry which is preliminary data.</text>
</comment>
<accession>D6RPV2</accession>
<dbReference type="GeneID" id="9380374"/>
<dbReference type="EMBL" id="AACS02000010">
    <property type="protein sequence ID" value="EFI26851.1"/>
    <property type="molecule type" value="Genomic_DNA"/>
</dbReference>
<evidence type="ECO:0000313" key="1">
    <source>
        <dbReference type="EMBL" id="EFI26851.1"/>
    </source>
</evidence>
<organism evidence="1 2">
    <name type="scientific">Coprinopsis cinerea (strain Okayama-7 / 130 / ATCC MYA-4618 / FGSC 9003)</name>
    <name type="common">Inky cap fungus</name>
    <name type="synonym">Hormographiella aspergillata</name>
    <dbReference type="NCBI Taxonomy" id="240176"/>
    <lineage>
        <taxon>Eukaryota</taxon>
        <taxon>Fungi</taxon>
        <taxon>Dikarya</taxon>
        <taxon>Basidiomycota</taxon>
        <taxon>Agaricomycotina</taxon>
        <taxon>Agaricomycetes</taxon>
        <taxon>Agaricomycetidae</taxon>
        <taxon>Agaricales</taxon>
        <taxon>Agaricineae</taxon>
        <taxon>Psathyrellaceae</taxon>
        <taxon>Coprinopsis</taxon>
    </lineage>
</organism>
<proteinExistence type="predicted"/>